<reference evidence="3 4" key="1">
    <citation type="journal article" date="2024" name="Science">
        <title>Giant polyketide synthase enzymes in the biosynthesis of giant marine polyether toxins.</title>
        <authorList>
            <person name="Fallon T.R."/>
            <person name="Shende V.V."/>
            <person name="Wierzbicki I.H."/>
            <person name="Pendleton A.L."/>
            <person name="Watervoot N.F."/>
            <person name="Auber R.P."/>
            <person name="Gonzalez D.J."/>
            <person name="Wisecaver J.H."/>
            <person name="Moore B.S."/>
        </authorList>
    </citation>
    <scope>NUCLEOTIDE SEQUENCE [LARGE SCALE GENOMIC DNA]</scope>
    <source>
        <strain evidence="3 4">12B1</strain>
    </source>
</reference>
<comment type="caution">
    <text evidence="3">The sequence shown here is derived from an EMBL/GenBank/DDBJ whole genome shotgun (WGS) entry which is preliminary data.</text>
</comment>
<gene>
    <name evidence="3" type="ORF">AB1Y20_018247</name>
</gene>
<feature type="transmembrane region" description="Helical" evidence="2">
    <location>
        <begin position="170"/>
        <end position="193"/>
    </location>
</feature>
<dbReference type="EMBL" id="JBGBPQ010000006">
    <property type="protein sequence ID" value="KAL1523301.1"/>
    <property type="molecule type" value="Genomic_DNA"/>
</dbReference>
<feature type="transmembrane region" description="Helical" evidence="2">
    <location>
        <begin position="23"/>
        <end position="42"/>
    </location>
</feature>
<dbReference type="Proteomes" id="UP001515480">
    <property type="component" value="Unassembled WGS sequence"/>
</dbReference>
<keyword evidence="2" id="KW-0812">Transmembrane</keyword>
<organism evidence="3 4">
    <name type="scientific">Prymnesium parvum</name>
    <name type="common">Toxic golden alga</name>
    <dbReference type="NCBI Taxonomy" id="97485"/>
    <lineage>
        <taxon>Eukaryota</taxon>
        <taxon>Haptista</taxon>
        <taxon>Haptophyta</taxon>
        <taxon>Prymnesiophyceae</taxon>
        <taxon>Prymnesiales</taxon>
        <taxon>Prymnesiaceae</taxon>
        <taxon>Prymnesium</taxon>
    </lineage>
</organism>
<accession>A0AB34JP27</accession>
<evidence type="ECO:0000313" key="3">
    <source>
        <dbReference type="EMBL" id="KAL1523301.1"/>
    </source>
</evidence>
<name>A0AB34JP27_PRYPA</name>
<sequence>MLFTTCLRNVFGDSSVRHSRSTFVFYFGLVVLTVSALFSFFMKSLVNRQLRERTPLMRWYHYITHHEGMQGLVERAEEMKKSRRAAKRGVSNSAAQDKGATTVADIELVNQAESRPSKAYPEGSEVSGASYSRTTAREGELPRTSQAQESDEHYRLRIAINWQRLAMLDVFVWCLVHLTCLLGTFIVLIMAAIQYSDEKSQFSQGPSVSAGSP</sequence>
<keyword evidence="2" id="KW-0472">Membrane</keyword>
<protein>
    <submittedName>
        <fullName evidence="3">Uncharacterized protein</fullName>
    </submittedName>
</protein>
<evidence type="ECO:0000256" key="2">
    <source>
        <dbReference type="SAM" id="Phobius"/>
    </source>
</evidence>
<keyword evidence="2" id="KW-1133">Transmembrane helix</keyword>
<feature type="region of interest" description="Disordered" evidence="1">
    <location>
        <begin position="114"/>
        <end position="148"/>
    </location>
</feature>
<evidence type="ECO:0000313" key="4">
    <source>
        <dbReference type="Proteomes" id="UP001515480"/>
    </source>
</evidence>
<dbReference type="AlphaFoldDB" id="A0AB34JP27"/>
<keyword evidence="4" id="KW-1185">Reference proteome</keyword>
<evidence type="ECO:0000256" key="1">
    <source>
        <dbReference type="SAM" id="MobiDB-lite"/>
    </source>
</evidence>
<proteinExistence type="predicted"/>